<reference evidence="3 4" key="1">
    <citation type="submission" date="2020-07" db="EMBL/GenBank/DDBJ databases">
        <title>Sequencing the genomes of 1000 actinobacteria strains.</title>
        <authorList>
            <person name="Klenk H.-P."/>
        </authorList>
    </citation>
    <scope>NUCLEOTIDE SEQUENCE [LARGE SCALE GENOMIC DNA]</scope>
    <source>
        <strain evidence="3 4">DSM 23737</strain>
    </source>
</reference>
<keyword evidence="4" id="KW-1185">Reference proteome</keyword>
<dbReference type="Gene3D" id="1.10.10.60">
    <property type="entry name" value="Homeodomain-like"/>
    <property type="match status" value="1"/>
</dbReference>
<dbReference type="PANTHER" id="PTHR43280:SF31">
    <property type="entry name" value="TRANSCRIPTIONAL REGULATORY PROTEIN"/>
    <property type="match status" value="1"/>
</dbReference>
<dbReference type="EMBL" id="JACGWU010000003">
    <property type="protein sequence ID" value="MBA8829128.1"/>
    <property type="molecule type" value="Genomic_DNA"/>
</dbReference>
<accession>A0A7W3PPE0</accession>
<keyword evidence="1 3" id="KW-0238">DNA-binding</keyword>
<comment type="caution">
    <text evidence="3">The sequence shown here is derived from an EMBL/GenBank/DDBJ whole genome shotgun (WGS) entry which is preliminary data.</text>
</comment>
<dbReference type="Pfam" id="PF12833">
    <property type="entry name" value="HTH_18"/>
    <property type="match status" value="1"/>
</dbReference>
<dbReference type="InterPro" id="IPR018060">
    <property type="entry name" value="HTH_AraC"/>
</dbReference>
<dbReference type="SMART" id="SM00342">
    <property type="entry name" value="HTH_ARAC"/>
    <property type="match status" value="1"/>
</dbReference>
<protein>
    <submittedName>
        <fullName evidence="3">AraC-like DNA-binding protein</fullName>
    </submittedName>
</protein>
<dbReference type="PANTHER" id="PTHR43280">
    <property type="entry name" value="ARAC-FAMILY TRANSCRIPTIONAL REGULATOR"/>
    <property type="match status" value="1"/>
</dbReference>
<sequence length="202" mass="22766">MCRFPQNFLDLPRESIFQLTATRFEASSEVAQLVGPFLTQAADAIDLFQATSRARLMHNAVDLISTLLHEELGLRVGSSLTRKQSALMAHVNVYIDGHLLDPSLRPPYVARASYTSTRYLHAIFLAQGVSVSTWICILRLSRCYRDLLDPLLVEISISATANRWGFTDSSQCRQVFRKSCRESARDIRKRTSLSDNCTAPRD</sequence>
<dbReference type="PROSITE" id="PS01124">
    <property type="entry name" value="HTH_ARAC_FAMILY_2"/>
    <property type="match status" value="1"/>
</dbReference>
<evidence type="ECO:0000259" key="2">
    <source>
        <dbReference type="PROSITE" id="PS01124"/>
    </source>
</evidence>
<feature type="domain" description="HTH araC/xylS-type" evidence="2">
    <location>
        <begin position="89"/>
        <end position="190"/>
    </location>
</feature>
<dbReference type="AlphaFoldDB" id="A0A7W3PPE0"/>
<dbReference type="GO" id="GO:0043565">
    <property type="term" value="F:sequence-specific DNA binding"/>
    <property type="evidence" value="ECO:0007669"/>
    <property type="project" value="InterPro"/>
</dbReference>
<name>A0A7W3PPE0_9MICO</name>
<dbReference type="GO" id="GO:0003700">
    <property type="term" value="F:DNA-binding transcription factor activity"/>
    <property type="evidence" value="ECO:0007669"/>
    <property type="project" value="InterPro"/>
</dbReference>
<organism evidence="3 4">
    <name type="scientific">Alpinimonas psychrophila</name>
    <dbReference type="NCBI Taxonomy" id="748908"/>
    <lineage>
        <taxon>Bacteria</taxon>
        <taxon>Bacillati</taxon>
        <taxon>Actinomycetota</taxon>
        <taxon>Actinomycetes</taxon>
        <taxon>Micrococcales</taxon>
        <taxon>Microbacteriaceae</taxon>
        <taxon>Alpinimonas</taxon>
    </lineage>
</organism>
<evidence type="ECO:0000256" key="1">
    <source>
        <dbReference type="ARBA" id="ARBA00023125"/>
    </source>
</evidence>
<proteinExistence type="predicted"/>
<dbReference type="Proteomes" id="UP000524237">
    <property type="component" value="Unassembled WGS sequence"/>
</dbReference>
<gene>
    <name evidence="3" type="ORF">FB555_001231</name>
</gene>
<evidence type="ECO:0000313" key="3">
    <source>
        <dbReference type="EMBL" id="MBA8829128.1"/>
    </source>
</evidence>
<evidence type="ECO:0000313" key="4">
    <source>
        <dbReference type="Proteomes" id="UP000524237"/>
    </source>
</evidence>